<gene>
    <name evidence="3" type="ORF">GCM10010201_30040</name>
</gene>
<keyword evidence="4" id="KW-1185">Reference proteome</keyword>
<feature type="transmembrane region" description="Helical" evidence="2">
    <location>
        <begin position="302"/>
        <end position="329"/>
    </location>
</feature>
<name>A0ABP6AZ05_9ACTN</name>
<dbReference type="RefSeq" id="WP_344173532.1">
    <property type="nucleotide sequence ID" value="NZ_BAAARY010000015.1"/>
</dbReference>
<feature type="transmembrane region" description="Helical" evidence="2">
    <location>
        <begin position="151"/>
        <end position="171"/>
    </location>
</feature>
<evidence type="ECO:0000256" key="1">
    <source>
        <dbReference type="SAM" id="MobiDB-lite"/>
    </source>
</evidence>
<feature type="transmembrane region" description="Helical" evidence="2">
    <location>
        <begin position="359"/>
        <end position="377"/>
    </location>
</feature>
<feature type="transmembrane region" description="Helical" evidence="2">
    <location>
        <begin position="336"/>
        <end position="353"/>
    </location>
</feature>
<feature type="transmembrane region" description="Helical" evidence="2">
    <location>
        <begin position="239"/>
        <end position="256"/>
    </location>
</feature>
<evidence type="ECO:0000256" key="2">
    <source>
        <dbReference type="SAM" id="Phobius"/>
    </source>
</evidence>
<keyword evidence="2" id="KW-0472">Membrane</keyword>
<feature type="transmembrane region" description="Helical" evidence="2">
    <location>
        <begin position="384"/>
        <end position="407"/>
    </location>
</feature>
<feature type="transmembrane region" description="Helical" evidence="2">
    <location>
        <begin position="573"/>
        <end position="594"/>
    </location>
</feature>
<feature type="transmembrane region" description="Helical" evidence="2">
    <location>
        <begin position="503"/>
        <end position="524"/>
    </location>
</feature>
<proteinExistence type="predicted"/>
<feature type="transmembrane region" description="Helical" evidence="2">
    <location>
        <begin position="601"/>
        <end position="619"/>
    </location>
</feature>
<dbReference type="EMBL" id="BAAARY010000015">
    <property type="protein sequence ID" value="GAA2528889.1"/>
    <property type="molecule type" value="Genomic_DNA"/>
</dbReference>
<feature type="transmembrane region" description="Helical" evidence="2">
    <location>
        <begin position="479"/>
        <end position="497"/>
    </location>
</feature>
<reference evidence="4" key="1">
    <citation type="journal article" date="2019" name="Int. J. Syst. Evol. Microbiol.">
        <title>The Global Catalogue of Microorganisms (GCM) 10K type strain sequencing project: providing services to taxonomists for standard genome sequencing and annotation.</title>
        <authorList>
            <consortium name="The Broad Institute Genomics Platform"/>
            <consortium name="The Broad Institute Genome Sequencing Center for Infectious Disease"/>
            <person name="Wu L."/>
            <person name="Ma J."/>
        </authorList>
    </citation>
    <scope>NUCLEOTIDE SEQUENCE [LARGE SCALE GENOMIC DNA]</scope>
    <source>
        <strain evidence="4">JCM 3367</strain>
    </source>
</reference>
<dbReference type="Proteomes" id="UP001499978">
    <property type="component" value="Unassembled WGS sequence"/>
</dbReference>
<accession>A0ABP6AZ05</accession>
<evidence type="ECO:0000313" key="4">
    <source>
        <dbReference type="Proteomes" id="UP001499978"/>
    </source>
</evidence>
<feature type="transmembrane region" description="Helical" evidence="2">
    <location>
        <begin position="443"/>
        <end position="467"/>
    </location>
</feature>
<comment type="caution">
    <text evidence="3">The sequence shown here is derived from an EMBL/GenBank/DDBJ whole genome shotgun (WGS) entry which is preliminary data.</text>
</comment>
<feature type="transmembrane region" description="Helical" evidence="2">
    <location>
        <begin position="90"/>
        <end position="108"/>
    </location>
</feature>
<sequence>MTSSLAAPATPAAGELAPPASPRGRRSIRLLRWLPLPIFGVPALLAAHHYGAAWGDLAVFAGYGAVALALPGTLVWRAAHRRSRSLAEDLAPGLAVGYVLEVLGYFAARTAGAPLLHLAVPAALLAVFAAHPALRRCWRADRDAERAPTGWIWATSGIAGLLLLWSCVYFMRSRGLVYSFNDADLPFHLALIGELKHHLPPKVPWLDGEPLNYHWFVYADLAATSWATGIEPETLLLRLYYLPLIGALPFALGAAARRLTGRWWPGPVAAVITLFGVAPYPYGWELPRTYVANGLGPVDDGVLLRFGLFASPTQTFAALLAVPLVMLVVDRLRGDGSGWPLAGLLAAFVAVIAGAKATYLPILLCGLLVVVAVTLVVQRRWHRPALACVALVVPGILFAQLVLFGGASQGMVVEPLGGLGRYGLGASTGLGATKFGAVPTTGAALVVITVVTVLAWVAIWGGLAGLFVRRGLLDPAAPLLLGMGAAGIAAVLLLNHYGFSQTWFLVAARPYLALAAAAGLAALVPRRLSRCQGWWLAAAAVGGATAVWALRPLGPSDPPTVKLVGRAQALDAIVAPNLLLGVGVIAAAAVGWLLGRRLAPALAGLAPTVVVAVLIGVSLPSSVDVLRRDLRAAHAAGYRPAPAEDTLMPPGTREAARWLRDHSDPDDLVATNAHCRRPVPCDNLHFWFSAFAERRFLVEGWGYTATVNKIQAETGLAGNVIPYWNQPLLAVNDAAFRDPGPATIDALRRRGVRWLMVDERDPATVSRRLAEHVTLRHRSGSAAIYQL</sequence>
<feature type="compositionally biased region" description="Low complexity" evidence="1">
    <location>
        <begin position="1"/>
        <end position="18"/>
    </location>
</feature>
<organism evidence="3 4">
    <name type="scientific">Pilimelia columellifera subsp. columellifera</name>
    <dbReference type="NCBI Taxonomy" id="706583"/>
    <lineage>
        <taxon>Bacteria</taxon>
        <taxon>Bacillati</taxon>
        <taxon>Actinomycetota</taxon>
        <taxon>Actinomycetes</taxon>
        <taxon>Micromonosporales</taxon>
        <taxon>Micromonosporaceae</taxon>
        <taxon>Pilimelia</taxon>
    </lineage>
</organism>
<feature type="region of interest" description="Disordered" evidence="1">
    <location>
        <begin position="1"/>
        <end position="23"/>
    </location>
</feature>
<keyword evidence="2" id="KW-0812">Transmembrane</keyword>
<feature type="transmembrane region" description="Helical" evidence="2">
    <location>
        <begin position="114"/>
        <end position="130"/>
    </location>
</feature>
<feature type="transmembrane region" description="Helical" evidence="2">
    <location>
        <begin position="263"/>
        <end position="282"/>
    </location>
</feature>
<protein>
    <submittedName>
        <fullName evidence="3">Uncharacterized protein</fullName>
    </submittedName>
</protein>
<keyword evidence="2" id="KW-1133">Transmembrane helix</keyword>
<evidence type="ECO:0000313" key="3">
    <source>
        <dbReference type="EMBL" id="GAA2528889.1"/>
    </source>
</evidence>
<feature type="transmembrane region" description="Helical" evidence="2">
    <location>
        <begin position="533"/>
        <end position="553"/>
    </location>
</feature>
<feature type="transmembrane region" description="Helical" evidence="2">
    <location>
        <begin position="30"/>
        <end position="51"/>
    </location>
</feature>
<feature type="transmembrane region" description="Helical" evidence="2">
    <location>
        <begin position="57"/>
        <end position="78"/>
    </location>
</feature>